<dbReference type="InterPro" id="IPR045584">
    <property type="entry name" value="Pilin-like"/>
</dbReference>
<evidence type="ECO:0000313" key="1">
    <source>
        <dbReference type="EMBL" id="MCS0596378.1"/>
    </source>
</evidence>
<dbReference type="SUPFAM" id="SSF54523">
    <property type="entry name" value="Pili subunits"/>
    <property type="match status" value="1"/>
</dbReference>
<organism evidence="1 2">
    <name type="scientific">Massilia agri</name>
    <dbReference type="NCBI Taxonomy" id="1886785"/>
    <lineage>
        <taxon>Bacteria</taxon>
        <taxon>Pseudomonadati</taxon>
        <taxon>Pseudomonadota</taxon>
        <taxon>Betaproteobacteria</taxon>
        <taxon>Burkholderiales</taxon>
        <taxon>Oxalobacteraceae</taxon>
        <taxon>Telluria group</taxon>
        <taxon>Massilia</taxon>
    </lineage>
</organism>
<dbReference type="NCBIfam" id="TIGR02532">
    <property type="entry name" value="IV_pilin_GFxxxE"/>
    <property type="match status" value="1"/>
</dbReference>
<dbReference type="Pfam" id="PF07963">
    <property type="entry name" value="N_methyl"/>
    <property type="match status" value="1"/>
</dbReference>
<dbReference type="InterPro" id="IPR012902">
    <property type="entry name" value="N_methyl_site"/>
</dbReference>
<gene>
    <name evidence="1" type="ORF">NX780_08445</name>
</gene>
<name>A0ABT2AJG2_9BURK</name>
<dbReference type="Gene3D" id="3.30.700.10">
    <property type="entry name" value="Glycoprotein, Type 4 Pilin"/>
    <property type="match status" value="1"/>
</dbReference>
<accession>A0ABT2AJG2</accession>
<comment type="caution">
    <text evidence="1">The sequence shown here is derived from an EMBL/GenBank/DDBJ whole genome shotgun (WGS) entry which is preliminary data.</text>
</comment>
<proteinExistence type="predicted"/>
<sequence length="152" mass="15405">MRRAAGFTMVELIVVMVLIGVLAAIGVPRLMGDNGVAAAVFGDEVVSALRTAQKSAVAKRRLVCATVGSTAVTLRVAAQAGAAGCDTDLDAASYKTDASGVAASTHALFFQPNGTITLDAAGTQQASGSVAIRLDTRTVRSIAFEGSTGYVQ</sequence>
<reference evidence="1 2" key="1">
    <citation type="submission" date="2022-08" db="EMBL/GenBank/DDBJ databases">
        <title>Reclassification of Massilia species as members of the genera Telluria, Duganella, Pseudoduganella, Mokoshia gen. nov. and Zemynaea gen. nov. using orthogonal and non-orthogonal genome-based approaches.</title>
        <authorList>
            <person name="Bowman J.P."/>
        </authorList>
    </citation>
    <scope>NUCLEOTIDE SEQUENCE [LARGE SCALE GENOMIC DNA]</scope>
    <source>
        <strain evidence="1 2">JCM 31661</strain>
    </source>
</reference>
<dbReference type="EMBL" id="JANUHA010000004">
    <property type="protein sequence ID" value="MCS0596378.1"/>
    <property type="molecule type" value="Genomic_DNA"/>
</dbReference>
<protein>
    <submittedName>
        <fullName evidence="1">Type II secretion system GspH family protein</fullName>
    </submittedName>
</protein>
<dbReference type="Proteomes" id="UP001206572">
    <property type="component" value="Unassembled WGS sequence"/>
</dbReference>
<dbReference type="RefSeq" id="WP_258827422.1">
    <property type="nucleotide sequence ID" value="NZ_JANUHA010000004.1"/>
</dbReference>
<evidence type="ECO:0000313" key="2">
    <source>
        <dbReference type="Proteomes" id="UP001206572"/>
    </source>
</evidence>
<keyword evidence="2" id="KW-1185">Reference proteome</keyword>